<dbReference type="PANTHER" id="PTHR37166:SF1">
    <property type="entry name" value="PROTEIN FLAG"/>
    <property type="match status" value="1"/>
</dbReference>
<dbReference type="EMBL" id="CP007030">
    <property type="protein sequence ID" value="AHF02329.1"/>
    <property type="molecule type" value="Genomic_DNA"/>
</dbReference>
<dbReference type="Gene3D" id="3.30.160.170">
    <property type="entry name" value="FlaG-like"/>
    <property type="match status" value="1"/>
</dbReference>
<feature type="region of interest" description="Disordered" evidence="1">
    <location>
        <begin position="1"/>
        <end position="46"/>
    </location>
</feature>
<dbReference type="AlphaFoldDB" id="W0DZB6"/>
<dbReference type="HOGENOM" id="CLU_1757979_0_0_6"/>
<reference evidence="2 3" key="1">
    <citation type="submission" date="2013-12" db="EMBL/GenBank/DDBJ databases">
        <authorList>
            <consortium name="DOE Joint Genome Institute"/>
            <person name="Kappler U."/>
            <person name="Huntemann M."/>
            <person name="Han J."/>
            <person name="Chen A."/>
            <person name="Kyrpides N."/>
            <person name="Mavromatis K."/>
            <person name="Markowitz V."/>
            <person name="Palaniappan K."/>
            <person name="Ivanova N."/>
            <person name="Schaumberg A."/>
            <person name="Pati A."/>
            <person name="Liolios K."/>
            <person name="Nordberg H.P."/>
            <person name="Cantor M.N."/>
            <person name="Hua S.X."/>
            <person name="Woyke T."/>
        </authorList>
    </citation>
    <scope>NUCLEOTIDE SEQUENCE [LARGE SCALE GENOMIC DNA]</scope>
    <source>
        <strain evidence="3">AL2</strain>
    </source>
</reference>
<evidence type="ECO:0008006" key="4">
    <source>
        <dbReference type="Google" id="ProtNLM"/>
    </source>
</evidence>
<dbReference type="STRING" id="717772.THIAE_07275"/>
<dbReference type="Proteomes" id="UP000005380">
    <property type="component" value="Chromosome"/>
</dbReference>
<protein>
    <recommendedName>
        <fullName evidence="4">Flagellar protein FlaG</fullName>
    </recommendedName>
</protein>
<dbReference type="SUPFAM" id="SSF160214">
    <property type="entry name" value="FlaG-like"/>
    <property type="match status" value="1"/>
</dbReference>
<feature type="compositionally biased region" description="Low complexity" evidence="1">
    <location>
        <begin position="17"/>
        <end position="38"/>
    </location>
</feature>
<dbReference type="OrthoDB" id="5741693at2"/>
<dbReference type="Pfam" id="PF03646">
    <property type="entry name" value="FlaG"/>
    <property type="match status" value="1"/>
</dbReference>
<dbReference type="InParanoid" id="W0DZB6"/>
<accession>W0DZB6</accession>
<proteinExistence type="predicted"/>
<dbReference type="KEGG" id="tao:THIAE_07275"/>
<organism evidence="2 3">
    <name type="scientific">Thiomicrospira aerophila AL3</name>
    <dbReference type="NCBI Taxonomy" id="717772"/>
    <lineage>
        <taxon>Bacteria</taxon>
        <taxon>Pseudomonadati</taxon>
        <taxon>Pseudomonadota</taxon>
        <taxon>Gammaproteobacteria</taxon>
        <taxon>Thiotrichales</taxon>
        <taxon>Piscirickettsiaceae</taxon>
        <taxon>Thiomicrospira</taxon>
    </lineage>
</organism>
<evidence type="ECO:0000313" key="3">
    <source>
        <dbReference type="Proteomes" id="UP000005380"/>
    </source>
</evidence>
<name>W0DZB6_9GAMM</name>
<dbReference type="RefSeq" id="WP_006460541.1">
    <property type="nucleotide sequence ID" value="NZ_CP007030.1"/>
</dbReference>
<evidence type="ECO:0000313" key="2">
    <source>
        <dbReference type="EMBL" id="AHF02329.1"/>
    </source>
</evidence>
<evidence type="ECO:0000256" key="1">
    <source>
        <dbReference type="SAM" id="MobiDB-lite"/>
    </source>
</evidence>
<keyword evidence="3" id="KW-1185">Reference proteome</keyword>
<dbReference type="eggNOG" id="COG1334">
    <property type="taxonomic scope" value="Bacteria"/>
</dbReference>
<dbReference type="InterPro" id="IPR005186">
    <property type="entry name" value="FlaG"/>
</dbReference>
<dbReference type="PANTHER" id="PTHR37166">
    <property type="entry name" value="PROTEIN FLAG"/>
    <property type="match status" value="1"/>
</dbReference>
<sequence>MDAVTLQPNAFGGTGNSLSSQPAPSNSSSSPERVISPSTNESLVSSASIETQADAFASNESLNSLISQLDSQFSSLGMTVRFGIDEASNRNYIAIEDSVSGDLVRQIPSEEMLSISRNLQQFLESNLYARVGQSEENFAPGLLTDQQV</sequence>
<dbReference type="InterPro" id="IPR035924">
    <property type="entry name" value="FlaG-like_sf"/>
</dbReference>
<gene>
    <name evidence="2" type="ORF">THIAE_07275</name>
</gene>